<name>A0A0E2BMB2_9LEPT</name>
<dbReference type="AlphaFoldDB" id="A0A0E2BMB2"/>
<dbReference type="NCBIfam" id="TIGR00202">
    <property type="entry name" value="csrA"/>
    <property type="match status" value="1"/>
</dbReference>
<evidence type="ECO:0000256" key="5">
    <source>
        <dbReference type="HAMAP-Rule" id="MF_00167"/>
    </source>
</evidence>
<dbReference type="GO" id="GO:1902208">
    <property type="term" value="P:regulation of bacterial-type flagellum assembly"/>
    <property type="evidence" value="ECO:0007669"/>
    <property type="project" value="UniProtKB-UniRule"/>
</dbReference>
<reference evidence="6" key="1">
    <citation type="submission" date="2012-10" db="EMBL/GenBank/DDBJ databases">
        <authorList>
            <person name="Harkins D.M."/>
            <person name="Durkin A.S."/>
            <person name="Brinkac L.M."/>
            <person name="Haft D.H."/>
            <person name="Selengut J.D."/>
            <person name="Sanka R."/>
            <person name="DePew J."/>
            <person name="Purushe J."/>
            <person name="Matthias M.A."/>
            <person name="Vinetz J.M."/>
            <person name="Sutton G.G."/>
            <person name="Nierman W.C."/>
            <person name="Fouts D.E."/>
        </authorList>
    </citation>
    <scope>NUCLEOTIDE SEQUENCE [LARGE SCALE GENOMIC DNA]</scope>
    <source>
        <strain evidence="6">MOR084</strain>
    </source>
</reference>
<dbReference type="GO" id="GO:0048027">
    <property type="term" value="F:mRNA 5'-UTR binding"/>
    <property type="evidence" value="ECO:0007669"/>
    <property type="project" value="UniProtKB-UniRule"/>
</dbReference>
<evidence type="ECO:0000256" key="2">
    <source>
        <dbReference type="ARBA" id="ARBA00022491"/>
    </source>
</evidence>
<dbReference type="GO" id="GO:0006402">
    <property type="term" value="P:mRNA catabolic process"/>
    <property type="evidence" value="ECO:0007669"/>
    <property type="project" value="InterPro"/>
</dbReference>
<dbReference type="PANTHER" id="PTHR34984:SF1">
    <property type="entry name" value="CARBON STORAGE REGULATOR"/>
    <property type="match status" value="1"/>
</dbReference>
<comment type="function">
    <text evidence="5">A translational regulator that binds mRNA to regulate translation initiation and/or mRNA stability. Usually binds in the 5'-UTR at or near the Shine-Dalgarno sequence preventing ribosome-binding, thus repressing translation. Its main target seems to be the major flagellin gene, while its function is anatagonized by FliW.</text>
</comment>
<sequence>MLVLARRTNESIMIGDDIEIVIVDIKGDQVKIGVKAPRNVSVHRAEVYKDIQAENKKAAGTRIKPEDLGKIGDILKKKDSGKKNDST</sequence>
<dbReference type="GO" id="GO:0044781">
    <property type="term" value="P:bacterial-type flagellum organization"/>
    <property type="evidence" value="ECO:0007669"/>
    <property type="project" value="UniProtKB-KW"/>
</dbReference>
<evidence type="ECO:0000313" key="6">
    <source>
        <dbReference type="EMBL" id="EKO32435.1"/>
    </source>
</evidence>
<dbReference type="GeneID" id="29738666"/>
<keyword evidence="5" id="KW-1005">Bacterial flagellum biogenesis</keyword>
<comment type="subunit">
    <text evidence="5">Homodimer; the beta-strands of each monomer intercalate to form a hydrophobic core, while the alpha-helices form wings that extend away from the core.</text>
</comment>
<protein>
    <recommendedName>
        <fullName evidence="5">Translational regulator CsrA</fullName>
    </recommendedName>
</protein>
<evidence type="ECO:0000256" key="1">
    <source>
        <dbReference type="ARBA" id="ARBA00022490"/>
    </source>
</evidence>
<dbReference type="GO" id="GO:0045947">
    <property type="term" value="P:negative regulation of translational initiation"/>
    <property type="evidence" value="ECO:0007669"/>
    <property type="project" value="UniProtKB-UniRule"/>
</dbReference>
<dbReference type="HAMAP" id="MF_00167">
    <property type="entry name" value="CsrA"/>
    <property type="match status" value="1"/>
</dbReference>
<dbReference type="NCBIfam" id="NF002469">
    <property type="entry name" value="PRK01712.1"/>
    <property type="match status" value="1"/>
</dbReference>
<organism evidence="6 7">
    <name type="scientific">Leptospira santarosai str. MOR084</name>
    <dbReference type="NCBI Taxonomy" id="1049984"/>
    <lineage>
        <taxon>Bacteria</taxon>
        <taxon>Pseudomonadati</taxon>
        <taxon>Spirochaetota</taxon>
        <taxon>Spirochaetia</taxon>
        <taxon>Leptospirales</taxon>
        <taxon>Leptospiraceae</taxon>
        <taxon>Leptospira</taxon>
    </lineage>
</organism>
<comment type="subcellular location">
    <subcellularLocation>
        <location evidence="5">Cytoplasm</location>
    </subcellularLocation>
</comment>
<evidence type="ECO:0000313" key="7">
    <source>
        <dbReference type="Proteomes" id="UP000006329"/>
    </source>
</evidence>
<comment type="similarity">
    <text evidence="5">Belongs to the CsrA/RsmA family.</text>
</comment>
<evidence type="ECO:0000256" key="4">
    <source>
        <dbReference type="ARBA" id="ARBA00022884"/>
    </source>
</evidence>
<gene>
    <name evidence="5 6" type="primary">csrA</name>
    <name evidence="6" type="ORF">LEP1GSC179_3585</name>
</gene>
<dbReference type="GO" id="GO:0005829">
    <property type="term" value="C:cytosol"/>
    <property type="evidence" value="ECO:0007669"/>
    <property type="project" value="TreeGrafter"/>
</dbReference>
<keyword evidence="7" id="KW-1185">Reference proteome</keyword>
<dbReference type="SUPFAM" id="SSF117130">
    <property type="entry name" value="CsrA-like"/>
    <property type="match status" value="1"/>
</dbReference>
<keyword evidence="2 5" id="KW-0678">Repressor</keyword>
<dbReference type="Gene3D" id="2.60.40.4380">
    <property type="entry name" value="Translational regulator CsrA"/>
    <property type="match status" value="1"/>
</dbReference>
<keyword evidence="4 5" id="KW-0694">RNA-binding</keyword>
<dbReference type="InterPro" id="IPR003751">
    <property type="entry name" value="CsrA"/>
</dbReference>
<proteinExistence type="inferred from homology"/>
<keyword evidence="3 5" id="KW-0810">Translation regulation</keyword>
<evidence type="ECO:0000256" key="3">
    <source>
        <dbReference type="ARBA" id="ARBA00022845"/>
    </source>
</evidence>
<dbReference type="RefSeq" id="WP_004462873.1">
    <property type="nucleotide sequence ID" value="NZ_AHON02000071.1"/>
</dbReference>
<dbReference type="Pfam" id="PF02599">
    <property type="entry name" value="CsrA"/>
    <property type="match status" value="1"/>
</dbReference>
<accession>A0A0E2BMB2</accession>
<dbReference type="GO" id="GO:0006109">
    <property type="term" value="P:regulation of carbohydrate metabolic process"/>
    <property type="evidence" value="ECO:0007669"/>
    <property type="project" value="InterPro"/>
</dbReference>
<dbReference type="FunFam" id="2.60.40.4380:FF:000002">
    <property type="entry name" value="Translational regulator CsrA"/>
    <property type="match status" value="1"/>
</dbReference>
<dbReference type="InterPro" id="IPR036107">
    <property type="entry name" value="CsrA_sf"/>
</dbReference>
<dbReference type="EMBL" id="AHON02000071">
    <property type="protein sequence ID" value="EKO32435.1"/>
    <property type="molecule type" value="Genomic_DNA"/>
</dbReference>
<dbReference type="Proteomes" id="UP000006329">
    <property type="component" value="Unassembled WGS sequence"/>
</dbReference>
<dbReference type="PANTHER" id="PTHR34984">
    <property type="entry name" value="CARBON STORAGE REGULATOR"/>
    <property type="match status" value="1"/>
</dbReference>
<comment type="caution">
    <text evidence="6">The sequence shown here is derived from an EMBL/GenBank/DDBJ whole genome shotgun (WGS) entry which is preliminary data.</text>
</comment>
<keyword evidence="1 5" id="KW-0963">Cytoplasm</keyword>